<organism evidence="1">
    <name type="scientific">Ruegeria sp. PrR005</name>
    <dbReference type="NCBI Taxonomy" id="2706882"/>
    <lineage>
        <taxon>Bacteria</taxon>
        <taxon>Pseudomonadati</taxon>
        <taxon>Pseudomonadota</taxon>
        <taxon>Alphaproteobacteria</taxon>
        <taxon>Rhodobacterales</taxon>
        <taxon>Roseobacteraceae</taxon>
        <taxon>Ruegeria</taxon>
    </lineage>
</organism>
<sequence>MSMTTGEAPFAAVQAVIGTYFDGLHHADSARLRQVFHPQAIYACASGGDWLYRDMETYFGVVDQRVSPASKGEARRDRIQSIDFAGPDTARAVVNCAIGDSYFTDFLTFVRQGGRWQILAKVFHAEPLT</sequence>
<protein>
    <submittedName>
        <fullName evidence="1">Nuclear transport factor 2 family protein</fullName>
    </submittedName>
</protein>
<evidence type="ECO:0000313" key="1">
    <source>
        <dbReference type="EMBL" id="NDW46807.1"/>
    </source>
</evidence>
<proteinExistence type="predicted"/>
<dbReference type="AlphaFoldDB" id="A0A6B2NVY4"/>
<dbReference type="InterPro" id="IPR032710">
    <property type="entry name" value="NTF2-like_dom_sf"/>
</dbReference>
<accession>A0A6B2NVY4</accession>
<name>A0A6B2NVY4_9RHOB</name>
<dbReference type="Pfam" id="PF12893">
    <property type="entry name" value="Lumazine_bd_2"/>
    <property type="match status" value="1"/>
</dbReference>
<dbReference type="Gene3D" id="3.10.450.50">
    <property type="match status" value="1"/>
</dbReference>
<reference evidence="1" key="1">
    <citation type="submission" date="2020-02" db="EMBL/GenBank/DDBJ databases">
        <title>Delineation of the pyrene-degrading pathway in Roseobacter clade bacteria by genomic analysis.</title>
        <authorList>
            <person name="Zhou H."/>
            <person name="Wang H."/>
        </authorList>
    </citation>
    <scope>NUCLEOTIDE SEQUENCE</scope>
    <source>
        <strain evidence="1">PrR005</strain>
    </source>
</reference>
<dbReference type="EMBL" id="JAAGOX010000043">
    <property type="protein sequence ID" value="NDW46807.1"/>
    <property type="molecule type" value="Genomic_DNA"/>
</dbReference>
<dbReference type="SUPFAM" id="SSF54427">
    <property type="entry name" value="NTF2-like"/>
    <property type="match status" value="1"/>
</dbReference>
<dbReference type="InterPro" id="IPR039437">
    <property type="entry name" value="FrzH/put_lumazine-bd"/>
</dbReference>
<gene>
    <name evidence="1" type="ORF">G0P99_17800</name>
</gene>
<dbReference type="RefSeq" id="WP_164131830.1">
    <property type="nucleotide sequence ID" value="NZ_JAAGOX010000043.1"/>
</dbReference>
<comment type="caution">
    <text evidence="1">The sequence shown here is derived from an EMBL/GenBank/DDBJ whole genome shotgun (WGS) entry which is preliminary data.</text>
</comment>